<feature type="domain" description="EF-hand" evidence="5">
    <location>
        <begin position="490"/>
        <end position="525"/>
    </location>
</feature>
<evidence type="ECO:0000256" key="4">
    <source>
        <dbReference type="SAM" id="MobiDB-lite"/>
    </source>
</evidence>
<feature type="compositionally biased region" description="Basic and acidic residues" evidence="4">
    <location>
        <begin position="194"/>
        <end position="205"/>
    </location>
</feature>
<dbReference type="AlphaFoldDB" id="A0A0S4JU19"/>
<protein>
    <submittedName>
        <fullName evidence="6">Calcium-binding protein, putative</fullName>
    </submittedName>
</protein>
<dbReference type="Pfam" id="PF13499">
    <property type="entry name" value="EF-hand_7"/>
    <property type="match status" value="1"/>
</dbReference>
<dbReference type="Pfam" id="PF13833">
    <property type="entry name" value="EF-hand_8"/>
    <property type="match status" value="1"/>
</dbReference>
<evidence type="ECO:0000256" key="3">
    <source>
        <dbReference type="ARBA" id="ARBA00022837"/>
    </source>
</evidence>
<organism evidence="6 7">
    <name type="scientific">Bodo saltans</name>
    <name type="common">Flagellated protozoan</name>
    <dbReference type="NCBI Taxonomy" id="75058"/>
    <lineage>
        <taxon>Eukaryota</taxon>
        <taxon>Discoba</taxon>
        <taxon>Euglenozoa</taxon>
        <taxon>Kinetoplastea</taxon>
        <taxon>Metakinetoplastina</taxon>
        <taxon>Eubodonida</taxon>
        <taxon>Bodonidae</taxon>
        <taxon>Bodo</taxon>
    </lineage>
</organism>
<gene>
    <name evidence="6" type="ORF">BSAL_43210</name>
</gene>
<reference evidence="7" key="1">
    <citation type="submission" date="2015-09" db="EMBL/GenBank/DDBJ databases">
        <authorList>
            <consortium name="Pathogen Informatics"/>
        </authorList>
    </citation>
    <scope>NUCLEOTIDE SEQUENCE [LARGE SCALE GENOMIC DNA]</scope>
    <source>
        <strain evidence="7">Lake Konstanz</strain>
    </source>
</reference>
<dbReference type="OrthoDB" id="26525at2759"/>
<feature type="region of interest" description="Disordered" evidence="4">
    <location>
        <begin position="193"/>
        <end position="266"/>
    </location>
</feature>
<dbReference type="CDD" id="cd00051">
    <property type="entry name" value="EFh"/>
    <property type="match status" value="1"/>
</dbReference>
<feature type="compositionally biased region" description="Polar residues" evidence="4">
    <location>
        <begin position="207"/>
        <end position="221"/>
    </location>
</feature>
<feature type="domain" description="EF-hand" evidence="5">
    <location>
        <begin position="444"/>
        <end position="479"/>
    </location>
</feature>
<dbReference type="Gene3D" id="1.10.238.10">
    <property type="entry name" value="EF-hand"/>
    <property type="match status" value="1"/>
</dbReference>
<dbReference type="SUPFAM" id="SSF47473">
    <property type="entry name" value="EF-hand"/>
    <property type="match status" value="1"/>
</dbReference>
<sequence>MYAHVTPRVPSRRGETSEQRRFVRDVPQSNSTTPRVHRSLREDLHKAALPTPLPLDSANFRRSSSSSSVPSSDDPSMEVARGVFGALAREYGDLNKCPEEALQVAMAVCGIANKTVVEELKQAIGRSHQQEFEDALKAEELIRSKSPRSVEWKRALLEKRLRYHILLPAEPPQPSVKNQRSFVREYILAGSPKSADRHRSLHETAPKLSTSPALSPVSGGTATPGLSSRSSSNGVVSRLAHSKNRPSTANAQSLRARLSPRRSPDQRQMQLELLNMRRVFIDLPSRVPPLHKVQQQKSISTATVDGQVQLFSEIFNLIDIDGNGKIDRDQFIAFGRKISGSDASRVFSVNMFLLICKTVQSKTPVSGRMRKNSDVDNSNEMQQRSAIVGEEANTFITRDMFLAALFPGASSKIQSFRRSQQDAVAAAIAAEGQNKRWEDDWAAEDMKLLLVMFRGCDQDADGFVSPEDLVRFSSQHNTGKDKFSEHEYQNALRMYKAQMSSFDRDGDGRVDLEEFSRMQKPVFDMQNKREEEQEPALLFKGVKTLW</sequence>
<accession>A0A0S4JU19</accession>
<feature type="compositionally biased region" description="Low complexity" evidence="4">
    <location>
        <begin position="225"/>
        <end position="239"/>
    </location>
</feature>
<dbReference type="EMBL" id="CYKH01002157">
    <property type="protein sequence ID" value="CUG93503.1"/>
    <property type="molecule type" value="Genomic_DNA"/>
</dbReference>
<keyword evidence="2" id="KW-0677">Repeat</keyword>
<keyword evidence="7" id="KW-1185">Reference proteome</keyword>
<dbReference type="InterPro" id="IPR039647">
    <property type="entry name" value="EF_hand_pair_protein_CML-like"/>
</dbReference>
<dbReference type="PANTHER" id="PTHR10891">
    <property type="entry name" value="EF-HAND CALCIUM-BINDING DOMAIN CONTAINING PROTEIN"/>
    <property type="match status" value="1"/>
</dbReference>
<dbReference type="PROSITE" id="PS50222">
    <property type="entry name" value="EF_HAND_2"/>
    <property type="match status" value="3"/>
</dbReference>
<name>A0A0S4JU19_BODSA</name>
<feature type="compositionally biased region" description="Low complexity" evidence="4">
    <location>
        <begin position="63"/>
        <end position="74"/>
    </location>
</feature>
<feature type="compositionally biased region" description="Basic and acidic residues" evidence="4">
    <location>
        <begin position="12"/>
        <end position="24"/>
    </location>
</feature>
<evidence type="ECO:0000256" key="2">
    <source>
        <dbReference type="ARBA" id="ARBA00022737"/>
    </source>
</evidence>
<evidence type="ECO:0000313" key="7">
    <source>
        <dbReference type="Proteomes" id="UP000051952"/>
    </source>
</evidence>
<feature type="domain" description="EF-hand" evidence="5">
    <location>
        <begin position="306"/>
        <end position="341"/>
    </location>
</feature>
<dbReference type="VEuPathDB" id="TriTrypDB:BSAL_43210"/>
<proteinExistence type="predicted"/>
<dbReference type="Proteomes" id="UP000051952">
    <property type="component" value="Unassembled WGS sequence"/>
</dbReference>
<evidence type="ECO:0000256" key="1">
    <source>
        <dbReference type="ARBA" id="ARBA00022723"/>
    </source>
</evidence>
<dbReference type="InterPro" id="IPR018247">
    <property type="entry name" value="EF_Hand_1_Ca_BS"/>
</dbReference>
<dbReference type="InterPro" id="IPR002048">
    <property type="entry name" value="EF_hand_dom"/>
</dbReference>
<dbReference type="PROSITE" id="PS00018">
    <property type="entry name" value="EF_HAND_1"/>
    <property type="match status" value="2"/>
</dbReference>
<dbReference type="GO" id="GO:0005509">
    <property type="term" value="F:calcium ion binding"/>
    <property type="evidence" value="ECO:0007669"/>
    <property type="project" value="InterPro"/>
</dbReference>
<keyword evidence="3" id="KW-0106">Calcium</keyword>
<evidence type="ECO:0000259" key="5">
    <source>
        <dbReference type="PROSITE" id="PS50222"/>
    </source>
</evidence>
<feature type="region of interest" description="Disordered" evidence="4">
    <location>
        <begin position="1"/>
        <end position="77"/>
    </location>
</feature>
<dbReference type="SMART" id="SM00054">
    <property type="entry name" value="EFh"/>
    <property type="match status" value="3"/>
</dbReference>
<evidence type="ECO:0000313" key="6">
    <source>
        <dbReference type="EMBL" id="CUG93503.1"/>
    </source>
</evidence>
<dbReference type="InterPro" id="IPR011992">
    <property type="entry name" value="EF-hand-dom_pair"/>
</dbReference>
<keyword evidence="1" id="KW-0479">Metal-binding</keyword>